<evidence type="ECO:0000259" key="3">
    <source>
        <dbReference type="PROSITE" id="PS50043"/>
    </source>
</evidence>
<comment type="caution">
    <text evidence="4">The sequence shown here is derived from an EMBL/GenBank/DDBJ whole genome shotgun (WGS) entry which is preliminary data.</text>
</comment>
<protein>
    <recommendedName>
        <fullName evidence="3">HTH luxR-type domain-containing protein</fullName>
    </recommendedName>
</protein>
<reference evidence="4 5" key="1">
    <citation type="submission" date="2017-04" db="EMBL/GenBank/DDBJ databases">
        <title>Draft genome sequence of Zooshikella ganghwensis VG4 isolated from Red Sea sediments.</title>
        <authorList>
            <person name="Rehman Z."/>
            <person name="Alam I."/>
            <person name="Kamau A."/>
            <person name="Bajic V."/>
            <person name="Leiknes T."/>
        </authorList>
    </citation>
    <scope>NUCLEOTIDE SEQUENCE [LARGE SCALE GENOMIC DNA]</scope>
    <source>
        <strain evidence="4 5">VG4</strain>
    </source>
</reference>
<sequence length="153" mass="17440">MDTAMDSTVTTSDGHWQAHLTNPYLAPRETLYYLGLLSGKTDKAIARDHNIEPDSVSRRIKNAHYKLKTTNRAHLVAELIRLKVIRLKIPPMIAMLLAVFTINSVAIVVNDNPNKPRQVRVIQRTSRRPEYMSLDDDYPKGENSWKSMPQSIS</sequence>
<dbReference type="GO" id="GO:0006355">
    <property type="term" value="P:regulation of DNA-templated transcription"/>
    <property type="evidence" value="ECO:0007669"/>
    <property type="project" value="InterPro"/>
</dbReference>
<name>A0A4P9VQQ1_9GAMM</name>
<dbReference type="EMBL" id="NDXW01000001">
    <property type="protein sequence ID" value="RDH45863.1"/>
    <property type="molecule type" value="Genomic_DNA"/>
</dbReference>
<gene>
    <name evidence="4" type="ORF">B9G39_21750</name>
</gene>
<proteinExistence type="predicted"/>
<dbReference type="SMART" id="SM00421">
    <property type="entry name" value="HTH_LUXR"/>
    <property type="match status" value="1"/>
</dbReference>
<dbReference type="Pfam" id="PF00196">
    <property type="entry name" value="GerE"/>
    <property type="match status" value="1"/>
</dbReference>
<feature type="transmembrane region" description="Helical" evidence="2">
    <location>
        <begin position="89"/>
        <end position="109"/>
    </location>
</feature>
<dbReference type="GO" id="GO:0003677">
    <property type="term" value="F:DNA binding"/>
    <property type="evidence" value="ECO:0007669"/>
    <property type="project" value="InterPro"/>
</dbReference>
<feature type="domain" description="HTH luxR-type" evidence="3">
    <location>
        <begin position="18"/>
        <end position="83"/>
    </location>
</feature>
<organism evidence="4 5">
    <name type="scientific">Zooshikella ganghwensis</name>
    <dbReference type="NCBI Taxonomy" id="202772"/>
    <lineage>
        <taxon>Bacteria</taxon>
        <taxon>Pseudomonadati</taxon>
        <taxon>Pseudomonadota</taxon>
        <taxon>Gammaproteobacteria</taxon>
        <taxon>Oceanospirillales</taxon>
        <taxon>Zooshikellaceae</taxon>
        <taxon>Zooshikella</taxon>
    </lineage>
</organism>
<keyword evidence="5" id="KW-1185">Reference proteome</keyword>
<evidence type="ECO:0000313" key="5">
    <source>
        <dbReference type="Proteomes" id="UP000257039"/>
    </source>
</evidence>
<evidence type="ECO:0000256" key="1">
    <source>
        <dbReference type="SAM" id="MobiDB-lite"/>
    </source>
</evidence>
<dbReference type="Proteomes" id="UP000257039">
    <property type="component" value="Unassembled WGS sequence"/>
</dbReference>
<dbReference type="PROSITE" id="PS50043">
    <property type="entry name" value="HTH_LUXR_2"/>
    <property type="match status" value="1"/>
</dbReference>
<dbReference type="InterPro" id="IPR036388">
    <property type="entry name" value="WH-like_DNA-bd_sf"/>
</dbReference>
<dbReference type="SUPFAM" id="SSF46894">
    <property type="entry name" value="C-terminal effector domain of the bipartite response regulators"/>
    <property type="match status" value="1"/>
</dbReference>
<keyword evidence="2" id="KW-0472">Membrane</keyword>
<evidence type="ECO:0000313" key="4">
    <source>
        <dbReference type="EMBL" id="RDH45863.1"/>
    </source>
</evidence>
<feature type="compositionally biased region" description="Polar residues" evidence="1">
    <location>
        <begin position="144"/>
        <end position="153"/>
    </location>
</feature>
<dbReference type="AlphaFoldDB" id="A0A4P9VQQ1"/>
<accession>A0A4P9VQQ1</accession>
<evidence type="ECO:0000256" key="2">
    <source>
        <dbReference type="SAM" id="Phobius"/>
    </source>
</evidence>
<dbReference type="InterPro" id="IPR000792">
    <property type="entry name" value="Tscrpt_reg_LuxR_C"/>
</dbReference>
<keyword evidence="2" id="KW-0812">Transmembrane</keyword>
<dbReference type="Gene3D" id="1.10.10.10">
    <property type="entry name" value="Winged helix-like DNA-binding domain superfamily/Winged helix DNA-binding domain"/>
    <property type="match status" value="1"/>
</dbReference>
<feature type="region of interest" description="Disordered" evidence="1">
    <location>
        <begin position="131"/>
        <end position="153"/>
    </location>
</feature>
<dbReference type="InterPro" id="IPR016032">
    <property type="entry name" value="Sig_transdc_resp-reg_C-effctor"/>
</dbReference>
<keyword evidence="2" id="KW-1133">Transmembrane helix</keyword>